<dbReference type="AlphaFoldDB" id="A0A0F9C527"/>
<dbReference type="EMBL" id="LAZR01048498">
    <property type="protein sequence ID" value="KKK91786.1"/>
    <property type="molecule type" value="Genomic_DNA"/>
</dbReference>
<protein>
    <submittedName>
        <fullName evidence="1">Uncharacterized protein</fullName>
    </submittedName>
</protein>
<proteinExistence type="predicted"/>
<evidence type="ECO:0000313" key="1">
    <source>
        <dbReference type="EMBL" id="KKK91786.1"/>
    </source>
</evidence>
<name>A0A0F9C527_9ZZZZ</name>
<accession>A0A0F9C527</accession>
<feature type="non-terminal residue" evidence="1">
    <location>
        <position position="43"/>
    </location>
</feature>
<reference evidence="1" key="1">
    <citation type="journal article" date="2015" name="Nature">
        <title>Complex archaea that bridge the gap between prokaryotes and eukaryotes.</title>
        <authorList>
            <person name="Spang A."/>
            <person name="Saw J.H."/>
            <person name="Jorgensen S.L."/>
            <person name="Zaremba-Niedzwiedzka K."/>
            <person name="Martijn J."/>
            <person name="Lind A.E."/>
            <person name="van Eijk R."/>
            <person name="Schleper C."/>
            <person name="Guy L."/>
            <person name="Ettema T.J."/>
        </authorList>
    </citation>
    <scope>NUCLEOTIDE SEQUENCE</scope>
</reference>
<organism evidence="1">
    <name type="scientific">marine sediment metagenome</name>
    <dbReference type="NCBI Taxonomy" id="412755"/>
    <lineage>
        <taxon>unclassified sequences</taxon>
        <taxon>metagenomes</taxon>
        <taxon>ecological metagenomes</taxon>
    </lineage>
</organism>
<comment type="caution">
    <text evidence="1">The sequence shown here is derived from an EMBL/GenBank/DDBJ whole genome shotgun (WGS) entry which is preliminary data.</text>
</comment>
<gene>
    <name evidence="1" type="ORF">LCGC14_2709410</name>
</gene>
<sequence>MTHTPEIASLPCGCKFISREYANGEYGAIDFCPLHKAAPDLLE</sequence>